<reference evidence="2" key="1">
    <citation type="submission" date="2023-10" db="EMBL/GenBank/DDBJ databases">
        <authorList>
            <person name="Chen Y."/>
            <person name="Shah S."/>
            <person name="Dougan E. K."/>
            <person name="Thang M."/>
            <person name="Chan C."/>
        </authorList>
    </citation>
    <scope>NUCLEOTIDE SEQUENCE [LARGE SCALE GENOMIC DNA]</scope>
</reference>
<protein>
    <submittedName>
        <fullName evidence="2">Uncharacterized protein</fullName>
    </submittedName>
</protein>
<keyword evidence="3" id="KW-1185">Reference proteome</keyword>
<sequence length="128" mass="14370">MEAERKAKVDAESELSLLEDMLQEAVRTAEAERNMAQQPQSMAEAVRKAKVEMESKLVEAERSAQHFEGMLHEAERKAEVERKLTTLENWEFADETTKSMVRQATLAGYGVAQLSELLNALLKEAAGF</sequence>
<evidence type="ECO:0000313" key="3">
    <source>
        <dbReference type="Proteomes" id="UP001189429"/>
    </source>
</evidence>
<comment type="caution">
    <text evidence="2">The sequence shown here is derived from an EMBL/GenBank/DDBJ whole genome shotgun (WGS) entry which is preliminary data.</text>
</comment>
<evidence type="ECO:0000313" key="2">
    <source>
        <dbReference type="EMBL" id="CAK0791898.1"/>
    </source>
</evidence>
<feature type="coiled-coil region" evidence="1">
    <location>
        <begin position="1"/>
        <end position="77"/>
    </location>
</feature>
<dbReference type="Proteomes" id="UP001189429">
    <property type="component" value="Unassembled WGS sequence"/>
</dbReference>
<evidence type="ECO:0000256" key="1">
    <source>
        <dbReference type="SAM" id="Coils"/>
    </source>
</evidence>
<gene>
    <name evidence="2" type="ORF">PCOR1329_LOCUS2667</name>
</gene>
<dbReference type="EMBL" id="CAUYUJ010000674">
    <property type="protein sequence ID" value="CAK0791898.1"/>
    <property type="molecule type" value="Genomic_DNA"/>
</dbReference>
<accession>A0ABN9PG59</accession>
<keyword evidence="1" id="KW-0175">Coiled coil</keyword>
<proteinExistence type="predicted"/>
<name>A0ABN9PG59_9DINO</name>
<organism evidence="2 3">
    <name type="scientific">Prorocentrum cordatum</name>
    <dbReference type="NCBI Taxonomy" id="2364126"/>
    <lineage>
        <taxon>Eukaryota</taxon>
        <taxon>Sar</taxon>
        <taxon>Alveolata</taxon>
        <taxon>Dinophyceae</taxon>
        <taxon>Prorocentrales</taxon>
        <taxon>Prorocentraceae</taxon>
        <taxon>Prorocentrum</taxon>
    </lineage>
</organism>